<dbReference type="Pfam" id="PF00929">
    <property type="entry name" value="RNase_T"/>
    <property type="match status" value="1"/>
</dbReference>
<evidence type="ECO:0000256" key="1">
    <source>
        <dbReference type="ARBA" id="ARBA00004123"/>
    </source>
</evidence>
<sequence length="1149" mass="126268">MEHKISGGGSAAKPAGSNWLALQKASQVGTIAAPSTSKKSVKSKSRIPSASARPTASPNPQAQTQTQTQTVPRLPTASVVDGFVVSKQIRVLQQLVLGNGKATEVSTDPGRYLALDCEMVGVGEEGEESSLARASMVDIEGRIVLDEFVIQRERVVDYRTKVSGVRAEDMVNAKPFKEVQKRIAELLEPEDRILVGHALRNDLKALMLKHPASRTRDTQVYANKRPRPGARVGLTLWEKYRSKRIGLKKLTREELGVDIQGGEHSSITDARAAMAIYRLHKHAWDASIGVKALKNVPVKVVKSAPAKEAGLVPSKRKHESSAESGKRGMSSMKRGKRSETHWWENLEKEMRVLVVNQFALEPHRHAEIFPDRQSDDYSRAICSPTDPPTAIWAASAACNALATESPELVFRESAATRPAKVATTWPGPHAPWLRDWEICTERNKRGFAAAAYARDTQAQSGRNTAADSANIDGAGCAMDGGGDVASFPVVYLLCSAASGLSLFWARAIVGAVCGVVGLAIGYNLINLSRRGIEATVWATVIHESMRPDGGVTLDQLNDFAANPASPWPAMRLLFRRTFQHKGARRTHRRSYDRKPWTLCIIIFLFVAVISACIVFVFGRIVDIYTNQERQYNKYYETTVIGDLSAADIQRAANLSETAYSNFNITWSLIPFSASSLLPIGRAFDVDRLVFNPQANLDVIDTIHVAETYSDQLAPGGLGFGTFDDHNTANFSNTNSPGSQSRGQILRWPKWGIRMACRLQDNLDKYLTPLSSGGNITYLYVPKTTLYSVFAGMDIIPPVIPPVNFTELMEPGDKPAANISEADIAVTAKWWPNGVAHSFFSMPLTMGEDGTGWLQVEVVLVRLNRAYAPNGTFSVYARADPNYLSSPVGYDVAVCIEEFKPYMVDAYNTTSGSPTTMGLVHPGIDFDKSNRRLKSTSISTSTLDDPSQRGINSTGKFAAFGSAHENSRNVIIKDNGRDFNYVPNPTLVSFTNGSGPLGYTRLDPARVAAGIAKSDSQHLLPYLAGSQPIIARSYPDKTVAYIKISKLWLAVSLTSKFMMLLGYLVAIFVPRLPLGLPRRDFGVYSWLAAIEGDAIVGIPSGVGRYEQLEELQRRGHQVKVRYAAPNEQDWALSETERAHKEFFERYYTMR</sequence>
<dbReference type="OrthoDB" id="8191639at2759"/>
<feature type="compositionally biased region" description="Low complexity" evidence="10">
    <location>
        <begin position="54"/>
        <end position="73"/>
    </location>
</feature>
<evidence type="ECO:0000256" key="10">
    <source>
        <dbReference type="SAM" id="MobiDB-lite"/>
    </source>
</evidence>
<organism evidence="13 14">
    <name type="scientific">Ceratobasidium theobromae</name>
    <dbReference type="NCBI Taxonomy" id="1582974"/>
    <lineage>
        <taxon>Eukaryota</taxon>
        <taxon>Fungi</taxon>
        <taxon>Dikarya</taxon>
        <taxon>Basidiomycota</taxon>
        <taxon>Agaricomycotina</taxon>
        <taxon>Agaricomycetes</taxon>
        <taxon>Cantharellales</taxon>
        <taxon>Ceratobasidiaceae</taxon>
        <taxon>Ceratobasidium</taxon>
    </lineage>
</organism>
<evidence type="ECO:0000313" key="14">
    <source>
        <dbReference type="Proteomes" id="UP000383932"/>
    </source>
</evidence>
<comment type="caution">
    <text evidence="13">The sequence shown here is derived from an EMBL/GenBank/DDBJ whole genome shotgun (WGS) entry which is preliminary data.</text>
</comment>
<dbReference type="SUPFAM" id="SSF53098">
    <property type="entry name" value="Ribonuclease H-like"/>
    <property type="match status" value="1"/>
</dbReference>
<dbReference type="InterPro" id="IPR036397">
    <property type="entry name" value="RNaseH_sf"/>
</dbReference>
<keyword evidence="11" id="KW-1133">Transmembrane helix</keyword>
<dbReference type="Gene3D" id="3.30.420.10">
    <property type="entry name" value="Ribonuclease H-like superfamily/Ribonuclease H"/>
    <property type="match status" value="1"/>
</dbReference>
<gene>
    <name evidence="13" type="ORF">CTheo_5276</name>
</gene>
<feature type="transmembrane region" description="Helical" evidence="11">
    <location>
        <begin position="503"/>
        <end position="525"/>
    </location>
</feature>
<keyword evidence="6" id="KW-0378">Hydrolase</keyword>
<evidence type="ECO:0000256" key="3">
    <source>
        <dbReference type="ARBA" id="ARBA00016937"/>
    </source>
</evidence>
<dbReference type="GO" id="GO:0003676">
    <property type="term" value="F:nucleic acid binding"/>
    <property type="evidence" value="ECO:0007669"/>
    <property type="project" value="InterPro"/>
</dbReference>
<comment type="subcellular location">
    <subcellularLocation>
        <location evidence="1">Nucleus</location>
    </subcellularLocation>
</comment>
<keyword evidence="8" id="KW-0539">Nucleus</keyword>
<dbReference type="Proteomes" id="UP000383932">
    <property type="component" value="Unassembled WGS sequence"/>
</dbReference>
<keyword evidence="5" id="KW-0540">Nuclease</keyword>
<dbReference type="PANTHER" id="PTHR12801">
    <property type="entry name" value="RNA EXONUCLEASE REXO1 / RECO3 FAMILY MEMBER-RELATED"/>
    <property type="match status" value="1"/>
</dbReference>
<dbReference type="GO" id="GO:0008408">
    <property type="term" value="F:3'-5' exonuclease activity"/>
    <property type="evidence" value="ECO:0007669"/>
    <property type="project" value="InterPro"/>
</dbReference>
<dbReference type="InterPro" id="IPR013520">
    <property type="entry name" value="Ribonucl_H"/>
</dbReference>
<dbReference type="CDD" id="cd06144">
    <property type="entry name" value="REX4_like"/>
    <property type="match status" value="1"/>
</dbReference>
<dbReference type="FunFam" id="3.30.420.10:FF:000007">
    <property type="entry name" value="Interferon-stimulated exonuclease gene 20"/>
    <property type="match status" value="1"/>
</dbReference>
<dbReference type="GO" id="GO:0005634">
    <property type="term" value="C:nucleus"/>
    <property type="evidence" value="ECO:0007669"/>
    <property type="project" value="UniProtKB-SubCell"/>
</dbReference>
<proteinExistence type="inferred from homology"/>
<evidence type="ECO:0000313" key="13">
    <source>
        <dbReference type="EMBL" id="KAB5591273.1"/>
    </source>
</evidence>
<dbReference type="EMBL" id="SSOP01000113">
    <property type="protein sequence ID" value="KAB5591273.1"/>
    <property type="molecule type" value="Genomic_DNA"/>
</dbReference>
<evidence type="ECO:0000259" key="12">
    <source>
        <dbReference type="SMART" id="SM00479"/>
    </source>
</evidence>
<evidence type="ECO:0000256" key="5">
    <source>
        <dbReference type="ARBA" id="ARBA00022722"/>
    </source>
</evidence>
<keyword evidence="4" id="KW-0698">rRNA processing</keyword>
<evidence type="ECO:0000256" key="9">
    <source>
        <dbReference type="ARBA" id="ARBA00025599"/>
    </source>
</evidence>
<comment type="similarity">
    <text evidence="2">Belongs to the REXO4 family.</text>
</comment>
<dbReference type="PANTHER" id="PTHR12801:SF45">
    <property type="entry name" value="RNA EXONUCLEASE 4"/>
    <property type="match status" value="1"/>
</dbReference>
<keyword evidence="11" id="KW-0812">Transmembrane</keyword>
<evidence type="ECO:0000256" key="6">
    <source>
        <dbReference type="ARBA" id="ARBA00022801"/>
    </source>
</evidence>
<name>A0A5N5QIA9_9AGAM</name>
<evidence type="ECO:0000256" key="8">
    <source>
        <dbReference type="ARBA" id="ARBA00023242"/>
    </source>
</evidence>
<dbReference type="InterPro" id="IPR012337">
    <property type="entry name" value="RNaseH-like_sf"/>
</dbReference>
<reference evidence="13 14" key="1">
    <citation type="journal article" date="2019" name="Fungal Biol. Biotechnol.">
        <title>Draft genome sequence of fastidious pathogen Ceratobasidium theobromae, which causes vascular-streak dieback in Theobroma cacao.</title>
        <authorList>
            <person name="Ali S.S."/>
            <person name="Asman A."/>
            <person name="Shao J."/>
            <person name="Firmansyah A.P."/>
            <person name="Susilo A.W."/>
            <person name="Rosmana A."/>
            <person name="McMahon P."/>
            <person name="Junaid M."/>
            <person name="Guest D."/>
            <person name="Kheng T.Y."/>
            <person name="Meinhardt L.W."/>
            <person name="Bailey B.A."/>
        </authorList>
    </citation>
    <scope>NUCLEOTIDE SEQUENCE [LARGE SCALE GENOMIC DNA]</scope>
    <source>
        <strain evidence="13 14">CT2</strain>
    </source>
</reference>
<evidence type="ECO:0000256" key="4">
    <source>
        <dbReference type="ARBA" id="ARBA00022552"/>
    </source>
</evidence>
<dbReference type="InterPro" id="IPR047021">
    <property type="entry name" value="REXO1/3/4-like"/>
</dbReference>
<dbReference type="SMART" id="SM00479">
    <property type="entry name" value="EXOIII"/>
    <property type="match status" value="1"/>
</dbReference>
<keyword evidence="11" id="KW-0472">Membrane</keyword>
<feature type="region of interest" description="Disordered" evidence="10">
    <location>
        <begin position="307"/>
        <end position="336"/>
    </location>
</feature>
<feature type="transmembrane region" description="Helical" evidence="11">
    <location>
        <begin position="1046"/>
        <end position="1068"/>
    </location>
</feature>
<feature type="region of interest" description="Disordered" evidence="10">
    <location>
        <begin position="28"/>
        <end position="73"/>
    </location>
</feature>
<feature type="transmembrane region" description="Helical" evidence="11">
    <location>
        <begin position="595"/>
        <end position="617"/>
    </location>
</feature>
<dbReference type="AlphaFoldDB" id="A0A5N5QIA9"/>
<dbReference type="InterPro" id="IPR037431">
    <property type="entry name" value="REX4_DEDDh_dom"/>
</dbReference>
<evidence type="ECO:0000256" key="7">
    <source>
        <dbReference type="ARBA" id="ARBA00022839"/>
    </source>
</evidence>
<protein>
    <recommendedName>
        <fullName evidence="3">RNA exonuclease 4</fullName>
    </recommendedName>
</protein>
<dbReference type="GO" id="GO:0006364">
    <property type="term" value="P:rRNA processing"/>
    <property type="evidence" value="ECO:0007669"/>
    <property type="project" value="UniProtKB-KW"/>
</dbReference>
<keyword evidence="14" id="KW-1185">Reference proteome</keyword>
<feature type="domain" description="Exonuclease" evidence="12">
    <location>
        <begin position="111"/>
        <end position="286"/>
    </location>
</feature>
<accession>A0A5N5QIA9</accession>
<keyword evidence="7 13" id="KW-0269">Exonuclease</keyword>
<comment type="function">
    <text evidence="9">Exoribonuclease involved in ribosome biosynthesis. Involved in the processing of ITS1, the internal transcribed spacer localized between the 18S and 5.8S rRNAs.</text>
</comment>
<evidence type="ECO:0000256" key="11">
    <source>
        <dbReference type="SAM" id="Phobius"/>
    </source>
</evidence>
<evidence type="ECO:0000256" key="2">
    <source>
        <dbReference type="ARBA" id="ARBA00010489"/>
    </source>
</evidence>